<reference evidence="1 2" key="1">
    <citation type="submission" date="2023-02" db="EMBL/GenBank/DDBJ databases">
        <title>Devosia algicola sp. nov., isolated from the phycosphere of marine algae.</title>
        <authorList>
            <person name="Kim J.M."/>
            <person name="Lee J.K."/>
            <person name="Choi B.J."/>
            <person name="Bayburt H."/>
            <person name="Jeon C.O."/>
        </authorList>
    </citation>
    <scope>NUCLEOTIDE SEQUENCE [LARGE SCALE GENOMIC DNA]</scope>
    <source>
        <strain evidence="1 2">G20-9</strain>
    </source>
</reference>
<protein>
    <recommendedName>
        <fullName evidence="3">DUF3459 domain-containing protein</fullName>
    </recommendedName>
</protein>
<keyword evidence="2" id="KW-1185">Reference proteome</keyword>
<evidence type="ECO:0000313" key="2">
    <source>
        <dbReference type="Proteomes" id="UP001220530"/>
    </source>
</evidence>
<dbReference type="Proteomes" id="UP001220530">
    <property type="component" value="Chromosome"/>
</dbReference>
<proteinExistence type="predicted"/>
<name>A0ABY7YRI1_9HYPH</name>
<evidence type="ECO:0008006" key="3">
    <source>
        <dbReference type="Google" id="ProtNLM"/>
    </source>
</evidence>
<accession>A0ABY7YRI1</accession>
<dbReference type="InterPro" id="IPR013780">
    <property type="entry name" value="Glyco_hydro_b"/>
</dbReference>
<dbReference type="SUPFAM" id="SSF51011">
    <property type="entry name" value="Glycosyl hydrolase domain"/>
    <property type="match status" value="1"/>
</dbReference>
<sequence length="129" mass="14483">MSLVDFVAALDRFRKQHKALVHDHFLTGKIRAGVRDVVWLHPDGREMSDHDWGDEHASTVGMQLRTKDDEVLVWFNRRAENRSTQLPDGDWVVGLQSNVGDAVAVSDGAIELPARSVLALVRRSDADEQ</sequence>
<dbReference type="Gene3D" id="2.60.40.1180">
    <property type="entry name" value="Golgi alpha-mannosidase II"/>
    <property type="match status" value="1"/>
</dbReference>
<gene>
    <name evidence="1" type="ORF">PSQ19_07500</name>
</gene>
<evidence type="ECO:0000313" key="1">
    <source>
        <dbReference type="EMBL" id="WDR03871.1"/>
    </source>
</evidence>
<dbReference type="RefSeq" id="WP_282220258.1">
    <property type="nucleotide sequence ID" value="NZ_CP118246.1"/>
</dbReference>
<dbReference type="EMBL" id="CP118246">
    <property type="protein sequence ID" value="WDR03871.1"/>
    <property type="molecule type" value="Genomic_DNA"/>
</dbReference>
<organism evidence="1 2">
    <name type="scientific">Devosia algicola</name>
    <dbReference type="NCBI Taxonomy" id="3026418"/>
    <lineage>
        <taxon>Bacteria</taxon>
        <taxon>Pseudomonadati</taxon>
        <taxon>Pseudomonadota</taxon>
        <taxon>Alphaproteobacteria</taxon>
        <taxon>Hyphomicrobiales</taxon>
        <taxon>Devosiaceae</taxon>
        <taxon>Devosia</taxon>
    </lineage>
</organism>